<sequence length="183" mass="20575">MSLCSRQPKAPFLKSALGIIRRGPCGQDLTSVVASSRSLSQESASLPHDPVQRSQAVRENTQFRGKHSYPGGPHHLGVIHLDPFPLTTTPPMLPARRATYYFTHTLSLLPPRKGCWRRKRLNGWFGDQEWFDGDEFWIMKLLSGVGLLAVTLVGSEGARCSDVMRLRKRGNFYLGESFYVKCQ</sequence>
<gene>
    <name evidence="1" type="ORF">Fcan01_08532</name>
</gene>
<comment type="caution">
    <text evidence="1">The sequence shown here is derived from an EMBL/GenBank/DDBJ whole genome shotgun (WGS) entry which is preliminary data.</text>
</comment>
<dbReference type="AlphaFoldDB" id="A0A226ENY7"/>
<evidence type="ECO:0000313" key="1">
    <source>
        <dbReference type="EMBL" id="OXA58511.1"/>
    </source>
</evidence>
<accession>A0A226ENY7</accession>
<organism evidence="1 2">
    <name type="scientific">Folsomia candida</name>
    <name type="common">Springtail</name>
    <dbReference type="NCBI Taxonomy" id="158441"/>
    <lineage>
        <taxon>Eukaryota</taxon>
        <taxon>Metazoa</taxon>
        <taxon>Ecdysozoa</taxon>
        <taxon>Arthropoda</taxon>
        <taxon>Hexapoda</taxon>
        <taxon>Collembola</taxon>
        <taxon>Entomobryomorpha</taxon>
        <taxon>Isotomoidea</taxon>
        <taxon>Isotomidae</taxon>
        <taxon>Proisotominae</taxon>
        <taxon>Folsomia</taxon>
    </lineage>
</organism>
<reference evidence="1 2" key="1">
    <citation type="submission" date="2015-12" db="EMBL/GenBank/DDBJ databases">
        <title>The genome of Folsomia candida.</title>
        <authorList>
            <person name="Faddeeva A."/>
            <person name="Derks M.F."/>
            <person name="Anvar Y."/>
            <person name="Smit S."/>
            <person name="Van Straalen N."/>
            <person name="Roelofs D."/>
        </authorList>
    </citation>
    <scope>NUCLEOTIDE SEQUENCE [LARGE SCALE GENOMIC DNA]</scope>
    <source>
        <strain evidence="1 2">VU population</strain>
        <tissue evidence="1">Whole body</tissue>
    </source>
</reference>
<protein>
    <submittedName>
        <fullName evidence="1">Uncharacterized protein</fullName>
    </submittedName>
</protein>
<proteinExistence type="predicted"/>
<name>A0A226ENY7_FOLCA</name>
<evidence type="ECO:0000313" key="2">
    <source>
        <dbReference type="Proteomes" id="UP000198287"/>
    </source>
</evidence>
<keyword evidence="2" id="KW-1185">Reference proteome</keyword>
<dbReference type="Proteomes" id="UP000198287">
    <property type="component" value="Unassembled WGS sequence"/>
</dbReference>
<dbReference type="EMBL" id="LNIX01000003">
    <property type="protein sequence ID" value="OXA58511.1"/>
    <property type="molecule type" value="Genomic_DNA"/>
</dbReference>